<dbReference type="PANTHER" id="PTHR15140:SF52">
    <property type="entry name" value="LATE BLIGHT RESISTANCE PROTEIN HOMOLOG R1A-4"/>
    <property type="match status" value="1"/>
</dbReference>
<organism evidence="2 3">
    <name type="scientific">Datura stramonium</name>
    <name type="common">Jimsonweed</name>
    <name type="synonym">Common thornapple</name>
    <dbReference type="NCBI Taxonomy" id="4076"/>
    <lineage>
        <taxon>Eukaryota</taxon>
        <taxon>Viridiplantae</taxon>
        <taxon>Streptophyta</taxon>
        <taxon>Embryophyta</taxon>
        <taxon>Tracheophyta</taxon>
        <taxon>Spermatophyta</taxon>
        <taxon>Magnoliopsida</taxon>
        <taxon>eudicotyledons</taxon>
        <taxon>Gunneridae</taxon>
        <taxon>Pentapetalae</taxon>
        <taxon>asterids</taxon>
        <taxon>lamiids</taxon>
        <taxon>Solanales</taxon>
        <taxon>Solanaceae</taxon>
        <taxon>Solanoideae</taxon>
        <taxon>Datureae</taxon>
        <taxon>Datura</taxon>
    </lineage>
</organism>
<accession>A0ABS8SYG9</accession>
<gene>
    <name evidence="2" type="ORF">HAX54_050751</name>
</gene>
<dbReference type="SUPFAM" id="SSF52058">
    <property type="entry name" value="L domain-like"/>
    <property type="match status" value="1"/>
</dbReference>
<dbReference type="Gene3D" id="3.80.10.10">
    <property type="entry name" value="Ribonuclease Inhibitor"/>
    <property type="match status" value="1"/>
</dbReference>
<name>A0ABS8SYG9_DATST</name>
<dbReference type="PANTHER" id="PTHR15140">
    <property type="entry name" value="TUBULIN-SPECIFIC CHAPERONE E"/>
    <property type="match status" value="1"/>
</dbReference>
<proteinExistence type="predicted"/>
<keyword evidence="3" id="KW-1185">Reference proteome</keyword>
<dbReference type="InterPro" id="IPR032675">
    <property type="entry name" value="LRR_dom_sf"/>
</dbReference>
<evidence type="ECO:0000313" key="2">
    <source>
        <dbReference type="EMBL" id="MCD7463509.1"/>
    </source>
</evidence>
<keyword evidence="1" id="KW-0611">Plant defense</keyword>
<dbReference type="EMBL" id="JACEIK010000891">
    <property type="protein sequence ID" value="MCD7463509.1"/>
    <property type="molecule type" value="Genomic_DNA"/>
</dbReference>
<protein>
    <recommendedName>
        <fullName evidence="4">NB-ARC domain-containing protein</fullName>
    </recommendedName>
</protein>
<dbReference type="Gene3D" id="1.10.10.10">
    <property type="entry name" value="Winged helix-like DNA-binding domain superfamily/Winged helix DNA-binding domain"/>
    <property type="match status" value="1"/>
</dbReference>
<evidence type="ECO:0000256" key="1">
    <source>
        <dbReference type="ARBA" id="ARBA00022821"/>
    </source>
</evidence>
<evidence type="ECO:0000313" key="3">
    <source>
        <dbReference type="Proteomes" id="UP000823775"/>
    </source>
</evidence>
<reference evidence="2 3" key="1">
    <citation type="journal article" date="2021" name="BMC Genomics">
        <title>Datura genome reveals duplications of psychoactive alkaloid biosynthetic genes and high mutation rate following tissue culture.</title>
        <authorList>
            <person name="Rajewski A."/>
            <person name="Carter-House D."/>
            <person name="Stajich J."/>
            <person name="Litt A."/>
        </authorList>
    </citation>
    <scope>NUCLEOTIDE SEQUENCE [LARGE SCALE GENOMIC DNA]</scope>
    <source>
        <strain evidence="2">AR-01</strain>
    </source>
</reference>
<comment type="caution">
    <text evidence="2">The sequence shown here is derived from an EMBL/GenBank/DDBJ whole genome shotgun (WGS) entry which is preliminary data.</text>
</comment>
<dbReference type="InterPro" id="IPR036388">
    <property type="entry name" value="WH-like_DNA-bd_sf"/>
</dbReference>
<evidence type="ECO:0008006" key="4">
    <source>
        <dbReference type="Google" id="ProtNLM"/>
    </source>
</evidence>
<sequence length="475" mass="54149">MLGLRQKLLEISVLKRISDSSTRAHGRSGWVKEDLEFIRSFFMKVEQNCAKDLWAHILDVAYEAKDVIDSIIVRDNGLLHLIFSLPITLKRSSPSKKMSPICQKIPKNRSLNVANSPNKPVESKPLTAAKTIVGFEEETHWIIRKLTSGRDDLDVISITGMPGSEEREIPISMMTVYWRGEGLVEQTEMVKVYLDNLISSSLVICLNEIGDEPTCQLHDLVHEFCLIKSREEKLFDLISSSAPSPSSDLMPRRMTIDYDMDHFGFNNLVLLDSKKKRHSGKHLYSLAIDGDELDGRLSDLCHELWDFSTERYWFPKLDFLNELEFLEVTFIGSNSNDNEPSVGTNQLWDFRLPSSLKKLSLCEFPLAFDALSTIARLPELEELSLVDSKIQGEEWNMGEEDTFENLKCLKFYEVTLAKWEVGEESFPVLEKLELLRCCKLVEIPPSFGDIGSLKIIELRGSPQLEDSANNINLIR</sequence>
<dbReference type="Proteomes" id="UP000823775">
    <property type="component" value="Unassembled WGS sequence"/>
</dbReference>